<dbReference type="OrthoDB" id="7550695at2"/>
<sequence>MLRLPVLTILMVLIAGFLFFRKKQPAPTTPAGKGCVVPKEWLVSNPHPVTPAEHLRPADQTFLTYPEWFLVHSPAEMADFAHTHTTTTFPFLYHVKQLWQSYGIVYDQIKGSFPFNTGYHVMIWVIGVSTTVEYAFKTLYETIIGRLTNPANGAVVTDEDQFNARLMQDYVDFIRMRPWYEFDFASRIPALFQTTSFFGPYFLRKLDRKYMLLTELLVKTGYGYLIKLGTKASYDEALPTTAVVVDRFPGSGLTSHPEIQVVKAESDGSALLLLPRYEAFHPAVAALVAQGVGFREIAGNNSAILLTVLAPDTWNPGFPECKPVFTQPIKTKPGLKRVAVVTPVRWLAQTVRLLKEQSVNIEHIYDY</sequence>
<reference evidence="1 2" key="1">
    <citation type="submission" date="2018-11" db="EMBL/GenBank/DDBJ databases">
        <authorList>
            <person name="Zhou Z."/>
            <person name="Wang G."/>
        </authorList>
    </citation>
    <scope>NUCLEOTIDE SEQUENCE [LARGE SCALE GENOMIC DNA]</scope>
    <source>
        <strain evidence="1 2">KCTC52004</strain>
    </source>
</reference>
<dbReference type="RefSeq" id="WP_124871918.1">
    <property type="nucleotide sequence ID" value="NZ_RQJO01000007.1"/>
</dbReference>
<gene>
    <name evidence="1" type="ORF">EHT25_05680</name>
</gene>
<dbReference type="Proteomes" id="UP000271925">
    <property type="component" value="Unassembled WGS sequence"/>
</dbReference>
<proteinExistence type="predicted"/>
<organism evidence="1 2">
    <name type="scientific">Larkinella rosea</name>
    <dbReference type="NCBI Taxonomy" id="2025312"/>
    <lineage>
        <taxon>Bacteria</taxon>
        <taxon>Pseudomonadati</taxon>
        <taxon>Bacteroidota</taxon>
        <taxon>Cytophagia</taxon>
        <taxon>Cytophagales</taxon>
        <taxon>Spirosomataceae</taxon>
        <taxon>Larkinella</taxon>
    </lineage>
</organism>
<accession>A0A3P1C1S9</accession>
<dbReference type="EMBL" id="RQJO01000007">
    <property type="protein sequence ID" value="RRB07267.1"/>
    <property type="molecule type" value="Genomic_DNA"/>
</dbReference>
<protein>
    <submittedName>
        <fullName evidence="1">Uncharacterized protein</fullName>
    </submittedName>
</protein>
<name>A0A3P1C1S9_9BACT</name>
<dbReference type="AlphaFoldDB" id="A0A3P1C1S9"/>
<comment type="caution">
    <text evidence="1">The sequence shown here is derived from an EMBL/GenBank/DDBJ whole genome shotgun (WGS) entry which is preliminary data.</text>
</comment>
<evidence type="ECO:0000313" key="1">
    <source>
        <dbReference type="EMBL" id="RRB07267.1"/>
    </source>
</evidence>
<evidence type="ECO:0000313" key="2">
    <source>
        <dbReference type="Proteomes" id="UP000271925"/>
    </source>
</evidence>
<keyword evidence="2" id="KW-1185">Reference proteome</keyword>